<accession>A0A917DZ77</accession>
<dbReference type="InterPro" id="IPR050624">
    <property type="entry name" value="HTH-type_Tx_Regulator"/>
</dbReference>
<evidence type="ECO:0000313" key="5">
    <source>
        <dbReference type="Proteomes" id="UP000609064"/>
    </source>
</evidence>
<keyword evidence="1 2" id="KW-0238">DNA-binding</keyword>
<dbReference type="Proteomes" id="UP000609064">
    <property type="component" value="Unassembled WGS sequence"/>
</dbReference>
<dbReference type="InterPro" id="IPR001647">
    <property type="entry name" value="HTH_TetR"/>
</dbReference>
<dbReference type="EMBL" id="BMKK01000026">
    <property type="protein sequence ID" value="GGD84115.1"/>
    <property type="molecule type" value="Genomic_DNA"/>
</dbReference>
<evidence type="ECO:0000313" key="4">
    <source>
        <dbReference type="EMBL" id="GGD84115.1"/>
    </source>
</evidence>
<dbReference type="InterPro" id="IPR032551">
    <property type="entry name" value="BscR_C"/>
</dbReference>
<keyword evidence="5" id="KW-1185">Reference proteome</keyword>
<dbReference type="PANTHER" id="PTHR43479:SF11">
    <property type="entry name" value="ACREF_ENVCD OPERON REPRESSOR-RELATED"/>
    <property type="match status" value="1"/>
</dbReference>
<reference evidence="4" key="2">
    <citation type="submission" date="2020-09" db="EMBL/GenBank/DDBJ databases">
        <authorList>
            <person name="Sun Q."/>
            <person name="Zhou Y."/>
        </authorList>
    </citation>
    <scope>NUCLEOTIDE SEQUENCE</scope>
    <source>
        <strain evidence="4">CGMCC 1.15958</strain>
    </source>
</reference>
<organism evidence="4 5">
    <name type="scientific">Emticicia aquatilis</name>
    <dbReference type="NCBI Taxonomy" id="1537369"/>
    <lineage>
        <taxon>Bacteria</taxon>
        <taxon>Pseudomonadati</taxon>
        <taxon>Bacteroidota</taxon>
        <taxon>Cytophagia</taxon>
        <taxon>Cytophagales</taxon>
        <taxon>Leadbetterellaceae</taxon>
        <taxon>Emticicia</taxon>
    </lineage>
</organism>
<comment type="caution">
    <text evidence="4">The sequence shown here is derived from an EMBL/GenBank/DDBJ whole genome shotgun (WGS) entry which is preliminary data.</text>
</comment>
<proteinExistence type="predicted"/>
<dbReference type="PRINTS" id="PR00455">
    <property type="entry name" value="HTHTETR"/>
</dbReference>
<dbReference type="Pfam" id="PF00440">
    <property type="entry name" value="TetR_N"/>
    <property type="match status" value="1"/>
</dbReference>
<protein>
    <submittedName>
        <fullName evidence="4">TetR family transcriptional regulator</fullName>
    </submittedName>
</protein>
<evidence type="ECO:0000256" key="1">
    <source>
        <dbReference type="ARBA" id="ARBA00023125"/>
    </source>
</evidence>
<feature type="domain" description="HTH tetR-type" evidence="3">
    <location>
        <begin position="1"/>
        <end position="61"/>
    </location>
</feature>
<dbReference type="PROSITE" id="PS50977">
    <property type="entry name" value="HTH_TETR_2"/>
    <property type="match status" value="1"/>
</dbReference>
<dbReference type="InterPro" id="IPR036271">
    <property type="entry name" value="Tet_transcr_reg_TetR-rel_C_sf"/>
</dbReference>
<dbReference type="AlphaFoldDB" id="A0A917DZ77"/>
<dbReference type="RefSeq" id="WP_188771685.1">
    <property type="nucleotide sequence ID" value="NZ_BMKK01000026.1"/>
</dbReference>
<evidence type="ECO:0000256" key="2">
    <source>
        <dbReference type="PROSITE-ProRule" id="PRU00335"/>
    </source>
</evidence>
<dbReference type="InterPro" id="IPR009057">
    <property type="entry name" value="Homeodomain-like_sf"/>
</dbReference>
<sequence>MDKEKKILDTALKLFVEFGFHGTPTSKIAKDAGVANGTLFHYFATKETLIKELYVTIKNELNQILASQTNPTDSIKEAFRKLYFTTINWALINQDKFYYIQQVHFSPHLAQIPAEVLHEQSKMHIAFIEKAKASGEIKIMPNELLYTLVNSQIMGIYQYALTQPTDQQQDSIEQGFEMIWDLICSPQSIAGGVPLQESKSI</sequence>
<dbReference type="SUPFAM" id="SSF46689">
    <property type="entry name" value="Homeodomain-like"/>
    <property type="match status" value="1"/>
</dbReference>
<dbReference type="GO" id="GO:0003677">
    <property type="term" value="F:DNA binding"/>
    <property type="evidence" value="ECO:0007669"/>
    <property type="project" value="UniProtKB-UniRule"/>
</dbReference>
<dbReference type="PANTHER" id="PTHR43479">
    <property type="entry name" value="ACREF/ENVCD OPERON REPRESSOR-RELATED"/>
    <property type="match status" value="1"/>
</dbReference>
<gene>
    <name evidence="4" type="ORF">GCM10011514_55130</name>
</gene>
<evidence type="ECO:0000259" key="3">
    <source>
        <dbReference type="PROSITE" id="PS50977"/>
    </source>
</evidence>
<dbReference type="Gene3D" id="1.10.357.10">
    <property type="entry name" value="Tetracycline Repressor, domain 2"/>
    <property type="match status" value="1"/>
</dbReference>
<dbReference type="SUPFAM" id="SSF48498">
    <property type="entry name" value="Tetracyclin repressor-like, C-terminal domain"/>
    <property type="match status" value="1"/>
</dbReference>
<reference evidence="4" key="1">
    <citation type="journal article" date="2014" name="Int. J. Syst. Evol. Microbiol.">
        <title>Complete genome sequence of Corynebacterium casei LMG S-19264T (=DSM 44701T), isolated from a smear-ripened cheese.</title>
        <authorList>
            <consortium name="US DOE Joint Genome Institute (JGI-PGF)"/>
            <person name="Walter F."/>
            <person name="Albersmeier A."/>
            <person name="Kalinowski J."/>
            <person name="Ruckert C."/>
        </authorList>
    </citation>
    <scope>NUCLEOTIDE SEQUENCE</scope>
    <source>
        <strain evidence="4">CGMCC 1.15958</strain>
    </source>
</reference>
<name>A0A917DZ77_9BACT</name>
<feature type="DNA-binding region" description="H-T-H motif" evidence="2">
    <location>
        <begin position="24"/>
        <end position="43"/>
    </location>
</feature>
<dbReference type="Pfam" id="PF16295">
    <property type="entry name" value="TetR_C_10"/>
    <property type="match status" value="1"/>
</dbReference>